<organism evidence="2 3">
    <name type="scientific">Pyronema omphalodes (strain CBS 100304)</name>
    <name type="common">Pyronema confluens</name>
    <dbReference type="NCBI Taxonomy" id="1076935"/>
    <lineage>
        <taxon>Eukaryota</taxon>
        <taxon>Fungi</taxon>
        <taxon>Dikarya</taxon>
        <taxon>Ascomycota</taxon>
        <taxon>Pezizomycotina</taxon>
        <taxon>Pezizomycetes</taxon>
        <taxon>Pezizales</taxon>
        <taxon>Pyronemataceae</taxon>
        <taxon>Pyronema</taxon>
    </lineage>
</organism>
<keyword evidence="1" id="KW-0175">Coiled coil</keyword>
<dbReference type="Proteomes" id="UP000018144">
    <property type="component" value="Unassembled WGS sequence"/>
</dbReference>
<keyword evidence="3" id="KW-1185">Reference proteome</keyword>
<sequence length="107" mass="12439">MSDSSPTSSMRRTISEGIQQINAAMLEIERENAVLREENEQLRKVPSKWRDVCMINILRERDQLANKVKAVEEELKNTQESREELLEQLKVLINIYANVRPSDGERV</sequence>
<proteinExistence type="predicted"/>
<accession>U4L6S6</accession>
<gene>
    <name evidence="2" type="ORF">PCON_07888</name>
</gene>
<protein>
    <submittedName>
        <fullName evidence="2">Uncharacterized protein</fullName>
    </submittedName>
</protein>
<dbReference type="EMBL" id="HF935408">
    <property type="protein sequence ID" value="CCX08295.1"/>
    <property type="molecule type" value="Genomic_DNA"/>
</dbReference>
<feature type="coiled-coil region" evidence="1">
    <location>
        <begin position="18"/>
        <end position="95"/>
    </location>
</feature>
<reference evidence="2 3" key="1">
    <citation type="journal article" date="2013" name="PLoS Genet.">
        <title>The genome and development-dependent transcriptomes of Pyronema confluens: a window into fungal evolution.</title>
        <authorList>
            <person name="Traeger S."/>
            <person name="Altegoer F."/>
            <person name="Freitag M."/>
            <person name="Gabaldon T."/>
            <person name="Kempken F."/>
            <person name="Kumar A."/>
            <person name="Marcet-Houben M."/>
            <person name="Poggeler S."/>
            <person name="Stajich J.E."/>
            <person name="Nowrousian M."/>
        </authorList>
    </citation>
    <scope>NUCLEOTIDE SEQUENCE [LARGE SCALE GENOMIC DNA]</scope>
    <source>
        <strain evidence="3">CBS 100304</strain>
        <tissue evidence="2">Vegetative mycelium</tissue>
    </source>
</reference>
<evidence type="ECO:0000313" key="2">
    <source>
        <dbReference type="EMBL" id="CCX08295.1"/>
    </source>
</evidence>
<dbReference type="AlphaFoldDB" id="U4L6S6"/>
<evidence type="ECO:0000256" key="1">
    <source>
        <dbReference type="SAM" id="Coils"/>
    </source>
</evidence>
<name>U4L6S6_PYROM</name>
<evidence type="ECO:0000313" key="3">
    <source>
        <dbReference type="Proteomes" id="UP000018144"/>
    </source>
</evidence>